<reference evidence="1" key="1">
    <citation type="submission" date="2018-05" db="EMBL/GenBank/DDBJ databases">
        <title>Draft genome of Mucuna pruriens seed.</title>
        <authorList>
            <person name="Nnadi N.E."/>
            <person name="Vos R."/>
            <person name="Hasami M.H."/>
            <person name="Devisetty U.K."/>
            <person name="Aguiy J.C."/>
        </authorList>
    </citation>
    <scope>NUCLEOTIDE SEQUENCE [LARGE SCALE GENOMIC DNA]</scope>
    <source>
        <strain evidence="1">JCA_2017</strain>
    </source>
</reference>
<dbReference type="OrthoDB" id="1415873at2759"/>
<protein>
    <submittedName>
        <fullName evidence="1">Uncharacterized protein</fullName>
    </submittedName>
</protein>
<name>A0A371HTU9_MUCPR</name>
<dbReference type="Proteomes" id="UP000257109">
    <property type="component" value="Unassembled WGS sequence"/>
</dbReference>
<feature type="non-terminal residue" evidence="1">
    <location>
        <position position="1"/>
    </location>
</feature>
<accession>A0A371HTU9</accession>
<proteinExistence type="predicted"/>
<evidence type="ECO:0000313" key="2">
    <source>
        <dbReference type="Proteomes" id="UP000257109"/>
    </source>
</evidence>
<comment type="caution">
    <text evidence="1">The sequence shown here is derived from an EMBL/GenBank/DDBJ whole genome shotgun (WGS) entry which is preliminary data.</text>
</comment>
<dbReference type="AlphaFoldDB" id="A0A371HTU9"/>
<gene>
    <name evidence="1" type="ORF">CR513_09929</name>
</gene>
<keyword evidence="2" id="KW-1185">Reference proteome</keyword>
<organism evidence="1 2">
    <name type="scientific">Mucuna pruriens</name>
    <name type="common">Velvet bean</name>
    <name type="synonym">Dolichos pruriens</name>
    <dbReference type="NCBI Taxonomy" id="157652"/>
    <lineage>
        <taxon>Eukaryota</taxon>
        <taxon>Viridiplantae</taxon>
        <taxon>Streptophyta</taxon>
        <taxon>Embryophyta</taxon>
        <taxon>Tracheophyta</taxon>
        <taxon>Spermatophyta</taxon>
        <taxon>Magnoliopsida</taxon>
        <taxon>eudicotyledons</taxon>
        <taxon>Gunneridae</taxon>
        <taxon>Pentapetalae</taxon>
        <taxon>rosids</taxon>
        <taxon>fabids</taxon>
        <taxon>Fabales</taxon>
        <taxon>Fabaceae</taxon>
        <taxon>Papilionoideae</taxon>
        <taxon>50 kb inversion clade</taxon>
        <taxon>NPAAA clade</taxon>
        <taxon>indigoferoid/millettioid clade</taxon>
        <taxon>Phaseoleae</taxon>
        <taxon>Mucuna</taxon>
    </lineage>
</organism>
<dbReference type="EMBL" id="QJKJ01001747">
    <property type="protein sequence ID" value="RDY06124.1"/>
    <property type="molecule type" value="Genomic_DNA"/>
</dbReference>
<evidence type="ECO:0000313" key="1">
    <source>
        <dbReference type="EMBL" id="RDY06124.1"/>
    </source>
</evidence>
<sequence length="99" mass="11153">MSPYQIVFGKACHLLLSSATWPITKQGSKENSSCNNWTNSAWKLMRTLGSIIELKDERTNNTFQVNRHQIKQFHEGPIPIAGDMKIISLMEPAPPDDTP</sequence>